<dbReference type="GO" id="GO:0046872">
    <property type="term" value="F:metal ion binding"/>
    <property type="evidence" value="ECO:0007669"/>
    <property type="project" value="UniProtKB-KW"/>
</dbReference>
<feature type="domain" description="Rv2993c-like N-terminal" evidence="4">
    <location>
        <begin position="1"/>
        <end position="50"/>
    </location>
</feature>
<dbReference type="GO" id="GO:0044281">
    <property type="term" value="P:small molecule metabolic process"/>
    <property type="evidence" value="ECO:0007669"/>
    <property type="project" value="UniProtKB-ARBA"/>
</dbReference>
<sequence length="219" mass="24351">MKIARYEAHGTVHFGVVDGGNVAAIDGSPFGDFTVTDHVHKLSDVKLLAPVVPGKILAMGLNYTSHIGDRPGPEYPMVFHKTPTSVIGPEDSIIRPKEVQRFDAEGEMVVVIKDDCRYVSKEDALNHVLGYTCGNDVSARDWQRKDRNENNSDWWRAKSADTFSPMGPWIDTDANPADQWLQTRVNGNVEQDQSTSDLIFDVPTMIEFITKYVTLNAGD</sequence>
<dbReference type="InterPro" id="IPR011234">
    <property type="entry name" value="Fumarylacetoacetase-like_C"/>
</dbReference>
<dbReference type="Pfam" id="PF10370">
    <property type="entry name" value="Rv2993c-like_N"/>
    <property type="match status" value="1"/>
</dbReference>
<proteinExistence type="inferred from homology"/>
<dbReference type="Gene3D" id="2.30.30.370">
    <property type="entry name" value="FAH"/>
    <property type="match status" value="1"/>
</dbReference>
<comment type="similarity">
    <text evidence="1">Belongs to the FAH family.</text>
</comment>
<dbReference type="InterPro" id="IPR036663">
    <property type="entry name" value="Fumarylacetoacetase_C_sf"/>
</dbReference>
<organism evidence="5 6">
    <name type="scientific">Geodia barretti</name>
    <name type="common">Barrett's horny sponge</name>
    <dbReference type="NCBI Taxonomy" id="519541"/>
    <lineage>
        <taxon>Eukaryota</taxon>
        <taxon>Metazoa</taxon>
        <taxon>Porifera</taxon>
        <taxon>Demospongiae</taxon>
        <taxon>Heteroscleromorpha</taxon>
        <taxon>Tetractinellida</taxon>
        <taxon>Astrophorina</taxon>
        <taxon>Geodiidae</taxon>
        <taxon>Geodia</taxon>
    </lineage>
</organism>
<evidence type="ECO:0000313" key="5">
    <source>
        <dbReference type="EMBL" id="CAI8041342.1"/>
    </source>
</evidence>
<evidence type="ECO:0000256" key="1">
    <source>
        <dbReference type="ARBA" id="ARBA00010211"/>
    </source>
</evidence>
<name>A0AA35T525_GEOBA</name>
<dbReference type="Pfam" id="PF01557">
    <property type="entry name" value="FAA_hydrolase"/>
    <property type="match status" value="1"/>
</dbReference>
<dbReference type="PANTHER" id="PTHR42796">
    <property type="entry name" value="FUMARYLACETOACETATE HYDROLASE DOMAIN-CONTAINING PROTEIN 2A-RELATED"/>
    <property type="match status" value="1"/>
</dbReference>
<dbReference type="SUPFAM" id="SSF56529">
    <property type="entry name" value="FAH"/>
    <property type="match status" value="1"/>
</dbReference>
<dbReference type="AlphaFoldDB" id="A0AA35T525"/>
<keyword evidence="2" id="KW-0479">Metal-binding</keyword>
<comment type="caution">
    <text evidence="5">The sequence shown here is derived from an EMBL/GenBank/DDBJ whole genome shotgun (WGS) entry which is preliminary data.</text>
</comment>
<protein>
    <submittedName>
        <fullName evidence="5">Uncharacterized protein AF_2225</fullName>
    </submittedName>
</protein>
<feature type="domain" description="Fumarylacetoacetase-like C-terminal" evidence="3">
    <location>
        <begin position="55"/>
        <end position="219"/>
    </location>
</feature>
<accession>A0AA35T525</accession>
<reference evidence="5" key="1">
    <citation type="submission" date="2023-03" db="EMBL/GenBank/DDBJ databases">
        <authorList>
            <person name="Steffen K."/>
            <person name="Cardenas P."/>
        </authorList>
    </citation>
    <scope>NUCLEOTIDE SEQUENCE</scope>
</reference>
<dbReference type="Gene3D" id="3.90.850.10">
    <property type="entry name" value="Fumarylacetoacetase-like, C-terminal domain"/>
    <property type="match status" value="1"/>
</dbReference>
<evidence type="ECO:0000313" key="6">
    <source>
        <dbReference type="Proteomes" id="UP001174909"/>
    </source>
</evidence>
<dbReference type="GO" id="GO:0003824">
    <property type="term" value="F:catalytic activity"/>
    <property type="evidence" value="ECO:0007669"/>
    <property type="project" value="InterPro"/>
</dbReference>
<evidence type="ECO:0000259" key="3">
    <source>
        <dbReference type="Pfam" id="PF01557"/>
    </source>
</evidence>
<keyword evidence="6" id="KW-1185">Reference proteome</keyword>
<gene>
    <name evidence="5" type="ORF">GBAR_LOCUS22992</name>
</gene>
<dbReference type="EMBL" id="CASHTH010003180">
    <property type="protein sequence ID" value="CAI8041342.1"/>
    <property type="molecule type" value="Genomic_DNA"/>
</dbReference>
<evidence type="ECO:0000256" key="2">
    <source>
        <dbReference type="ARBA" id="ARBA00022723"/>
    </source>
</evidence>
<evidence type="ECO:0000259" key="4">
    <source>
        <dbReference type="Pfam" id="PF10370"/>
    </source>
</evidence>
<dbReference type="Proteomes" id="UP001174909">
    <property type="component" value="Unassembled WGS sequence"/>
</dbReference>
<dbReference type="InterPro" id="IPR018833">
    <property type="entry name" value="Rv2993c-like_N"/>
</dbReference>
<dbReference type="InterPro" id="IPR051121">
    <property type="entry name" value="FAH"/>
</dbReference>
<dbReference type="PANTHER" id="PTHR42796:SF4">
    <property type="entry name" value="FUMARYLACETOACETATE HYDROLASE DOMAIN-CONTAINING PROTEIN 2A"/>
    <property type="match status" value="1"/>
</dbReference>